<organism evidence="3 4">
    <name type="scientific">Volvox reticuliferus</name>
    <dbReference type="NCBI Taxonomy" id="1737510"/>
    <lineage>
        <taxon>Eukaryota</taxon>
        <taxon>Viridiplantae</taxon>
        <taxon>Chlorophyta</taxon>
        <taxon>core chlorophytes</taxon>
        <taxon>Chlorophyceae</taxon>
        <taxon>CS clade</taxon>
        <taxon>Chlamydomonadales</taxon>
        <taxon>Volvocaceae</taxon>
        <taxon>Volvox</taxon>
    </lineage>
</organism>
<feature type="coiled-coil region" evidence="1">
    <location>
        <begin position="131"/>
        <end position="244"/>
    </location>
</feature>
<feature type="compositionally biased region" description="Low complexity" evidence="2">
    <location>
        <begin position="359"/>
        <end position="375"/>
    </location>
</feature>
<protein>
    <submittedName>
        <fullName evidence="3">Uncharacterized protein</fullName>
    </submittedName>
</protein>
<name>A0A8J4FW52_9CHLO</name>
<evidence type="ECO:0000256" key="1">
    <source>
        <dbReference type="SAM" id="Coils"/>
    </source>
</evidence>
<keyword evidence="1" id="KW-0175">Coiled coil</keyword>
<evidence type="ECO:0000256" key="2">
    <source>
        <dbReference type="SAM" id="MobiDB-lite"/>
    </source>
</evidence>
<accession>A0A8J4FW52</accession>
<feature type="region of interest" description="Disordered" evidence="2">
    <location>
        <begin position="358"/>
        <end position="435"/>
    </location>
</feature>
<reference evidence="3" key="1">
    <citation type="journal article" date="2021" name="Proc. Natl. Acad. Sci. U.S.A.">
        <title>Three genomes in the algal genus Volvox reveal the fate of a haploid sex-determining region after a transition to homothallism.</title>
        <authorList>
            <person name="Yamamoto K."/>
            <person name="Hamaji T."/>
            <person name="Kawai-Toyooka H."/>
            <person name="Matsuzaki R."/>
            <person name="Takahashi F."/>
            <person name="Nishimura Y."/>
            <person name="Kawachi M."/>
            <person name="Noguchi H."/>
            <person name="Minakuchi Y."/>
            <person name="Umen J.G."/>
            <person name="Toyoda A."/>
            <person name="Nozaki H."/>
        </authorList>
    </citation>
    <scope>NUCLEOTIDE SEQUENCE</scope>
    <source>
        <strain evidence="3">NIES-3786</strain>
    </source>
</reference>
<evidence type="ECO:0000313" key="3">
    <source>
        <dbReference type="EMBL" id="GIL91560.1"/>
    </source>
</evidence>
<gene>
    <name evidence="3" type="ORF">Vretifemale_19160</name>
</gene>
<feature type="coiled-coil region" evidence="1">
    <location>
        <begin position="40"/>
        <end position="104"/>
    </location>
</feature>
<proteinExistence type="predicted"/>
<keyword evidence="4" id="KW-1185">Reference proteome</keyword>
<sequence length="435" mass="47261">MSPLISNNDIPMISQDESVAKVFHPLTPGSEQSMDAQRIIRTLADEVDGLKENVTEEKENLMDAAKVQDLSNATDMIPSAKFDLQASRARLGELRERNEKLKAYIFETQVFCAQAAWRAEEVRLQVMDPELRKTCERVAEVRQRAAQLEVDAAVRRGDELQVELDEAKKQLSSFAATEQQLKLQLADSTSQLEGVREQLQQLQAKKDEEIAAARREAAVSRAEVEALREQLRLAQQQVVQQEHYAAATAATTVAIAATTTAVIADTTATPSADDLDLVHSSIPFATCAAAAVAAAVDWEVMASSAVEDALWKEVNDLRAQLVEVKADGRDTAERLRAVEGKCDAVLSGLDAIKSAHSTPANRCGRRAPAAAATTPSPSPCLPASVGVMTRSQTRAARKRLFSPLGSHPSSGKRTQRDDDSDGNDDDVAVKRPRTN</sequence>
<dbReference type="AlphaFoldDB" id="A0A8J4FW52"/>
<comment type="caution">
    <text evidence="3">The sequence shown here is derived from an EMBL/GenBank/DDBJ whole genome shotgun (WGS) entry which is preliminary data.</text>
</comment>
<dbReference type="EMBL" id="BNCP01000066">
    <property type="protein sequence ID" value="GIL91560.1"/>
    <property type="molecule type" value="Genomic_DNA"/>
</dbReference>
<dbReference type="Proteomes" id="UP000747110">
    <property type="component" value="Unassembled WGS sequence"/>
</dbReference>
<evidence type="ECO:0000313" key="4">
    <source>
        <dbReference type="Proteomes" id="UP000747110"/>
    </source>
</evidence>